<dbReference type="Gene3D" id="3.40.1190.20">
    <property type="match status" value="1"/>
</dbReference>
<organism evidence="4 5">
    <name type="scientific">Leifsonia tongyongensis</name>
    <dbReference type="NCBI Taxonomy" id="1268043"/>
    <lineage>
        <taxon>Bacteria</taxon>
        <taxon>Bacillati</taxon>
        <taxon>Actinomycetota</taxon>
        <taxon>Actinomycetes</taxon>
        <taxon>Micrococcales</taxon>
        <taxon>Microbacteriaceae</taxon>
        <taxon>Leifsonia</taxon>
    </lineage>
</organism>
<evidence type="ECO:0000313" key="4">
    <source>
        <dbReference type="EMBL" id="NEN07275.1"/>
    </source>
</evidence>
<dbReference type="Proteomes" id="UP000474967">
    <property type="component" value="Unassembled WGS sequence"/>
</dbReference>
<evidence type="ECO:0000313" key="5">
    <source>
        <dbReference type="Proteomes" id="UP000474967"/>
    </source>
</evidence>
<dbReference type="InterPro" id="IPR002173">
    <property type="entry name" value="Carboh/pur_kinase_PfkB_CS"/>
</dbReference>
<protein>
    <submittedName>
        <fullName evidence="4">Carbohydrate kinase family protein</fullName>
    </submittedName>
</protein>
<dbReference type="SUPFAM" id="SSF53613">
    <property type="entry name" value="Ribokinase-like"/>
    <property type="match status" value="1"/>
</dbReference>
<evidence type="ECO:0000256" key="2">
    <source>
        <dbReference type="ARBA" id="ARBA00022777"/>
    </source>
</evidence>
<comment type="caution">
    <text evidence="4">The sequence shown here is derived from an EMBL/GenBank/DDBJ whole genome shotgun (WGS) entry which is preliminary data.</text>
</comment>
<sequence length="301" mass="31401">MPEQVMTGVSLVCVGNLTIDEAVHGGTRSEPAIGGDAAYAALAARLVIDDVRMLAPVGNDFPAPILDSLRARGVHADELPARDIATVRNIVTYHADGSRTWKMLTSEEEFDALSVYPSDVPAGLLSCDGMMLSAMSLDSQLALTPWLRANTTATLYLDLQEDYLEGNREALFGIIAACDVFLPSEIEAVTLAGTTDLAAAARLFQALGPSIVVIKRAENGSIVLDGETLTEVPAETVVPVDSTGAGDAYCGAFAATHLLTDDAVEAARAASRAARVAIGAFGITGLLDAAAREPQVSESRA</sequence>
<keyword evidence="2 4" id="KW-0418">Kinase</keyword>
<name>A0A6L9Y179_9MICO</name>
<evidence type="ECO:0000256" key="1">
    <source>
        <dbReference type="ARBA" id="ARBA00022679"/>
    </source>
</evidence>
<dbReference type="RefSeq" id="WP_163290752.1">
    <property type="nucleotide sequence ID" value="NZ_JAAGWY010000004.1"/>
</dbReference>
<evidence type="ECO:0000259" key="3">
    <source>
        <dbReference type="Pfam" id="PF00294"/>
    </source>
</evidence>
<dbReference type="PANTHER" id="PTHR47098:SF2">
    <property type="entry name" value="PROTEIN MAK32"/>
    <property type="match status" value="1"/>
</dbReference>
<dbReference type="Pfam" id="PF00294">
    <property type="entry name" value="PfkB"/>
    <property type="match status" value="1"/>
</dbReference>
<keyword evidence="1" id="KW-0808">Transferase</keyword>
<dbReference type="PANTHER" id="PTHR47098">
    <property type="entry name" value="PROTEIN MAK32"/>
    <property type="match status" value="1"/>
</dbReference>
<proteinExistence type="predicted"/>
<feature type="domain" description="Carbohydrate kinase PfkB" evidence="3">
    <location>
        <begin position="28"/>
        <end position="284"/>
    </location>
</feature>
<dbReference type="GO" id="GO:0016301">
    <property type="term" value="F:kinase activity"/>
    <property type="evidence" value="ECO:0007669"/>
    <property type="project" value="UniProtKB-KW"/>
</dbReference>
<keyword evidence="5" id="KW-1185">Reference proteome</keyword>
<dbReference type="InterPro" id="IPR011611">
    <property type="entry name" value="PfkB_dom"/>
</dbReference>
<reference evidence="4 5" key="1">
    <citation type="journal article" date="2014" name="J. Microbiol.">
        <title>Diaminobutyricibacter tongyongensis gen. nov., sp. nov. and Homoserinibacter gongjuensis gen. nov., sp. nov. belong to the family Microbacteriaceae.</title>
        <authorList>
            <person name="Kim S.J."/>
            <person name="Ahn J.H."/>
            <person name="Weon H.Y."/>
            <person name="Hamada M."/>
            <person name="Suzuki K."/>
            <person name="Kwon S.W."/>
        </authorList>
    </citation>
    <scope>NUCLEOTIDE SEQUENCE [LARGE SCALE GENOMIC DNA]</scope>
    <source>
        <strain evidence="4 5">NBRC 108724</strain>
    </source>
</reference>
<gene>
    <name evidence="4" type="ORF">G3T36_15540</name>
</gene>
<dbReference type="EMBL" id="JAAGWY010000004">
    <property type="protein sequence ID" value="NEN07275.1"/>
    <property type="molecule type" value="Genomic_DNA"/>
</dbReference>
<accession>A0A6L9Y179</accession>
<dbReference type="PROSITE" id="PS00584">
    <property type="entry name" value="PFKB_KINASES_2"/>
    <property type="match status" value="1"/>
</dbReference>
<dbReference type="AlphaFoldDB" id="A0A6L9Y179"/>
<dbReference type="InterPro" id="IPR029056">
    <property type="entry name" value="Ribokinase-like"/>
</dbReference>